<dbReference type="Gene3D" id="3.40.50.1820">
    <property type="entry name" value="alpha/beta hydrolase"/>
    <property type="match status" value="2"/>
</dbReference>
<dbReference type="InterPro" id="IPR050309">
    <property type="entry name" value="Type-B_Carboxylest/Lipase"/>
</dbReference>
<dbReference type="SUPFAM" id="SSF53474">
    <property type="entry name" value="alpha/beta-Hydrolases"/>
    <property type="match status" value="1"/>
</dbReference>
<protein>
    <submittedName>
        <fullName evidence="3">Acetylcholinesterase</fullName>
    </submittedName>
</protein>
<evidence type="ECO:0000256" key="1">
    <source>
        <dbReference type="SAM" id="SignalP"/>
    </source>
</evidence>
<gene>
    <name evidence="3" type="ORF">P154DRAFT_541681</name>
</gene>
<dbReference type="PANTHER" id="PTHR11559">
    <property type="entry name" value="CARBOXYLESTERASE"/>
    <property type="match status" value="1"/>
</dbReference>
<keyword evidence="1" id="KW-0732">Signal</keyword>
<dbReference type="EMBL" id="ML977558">
    <property type="protein sequence ID" value="KAF2006797.1"/>
    <property type="molecule type" value="Genomic_DNA"/>
</dbReference>
<dbReference type="Proteomes" id="UP000799779">
    <property type="component" value="Unassembled WGS sequence"/>
</dbReference>
<dbReference type="AlphaFoldDB" id="A0A6A5WZ49"/>
<dbReference type="Pfam" id="PF00135">
    <property type="entry name" value="COesterase"/>
    <property type="match status" value="1"/>
</dbReference>
<dbReference type="InterPro" id="IPR002018">
    <property type="entry name" value="CarbesteraseB"/>
</dbReference>
<feature type="signal peptide" evidence="1">
    <location>
        <begin position="1"/>
        <end position="19"/>
    </location>
</feature>
<dbReference type="OrthoDB" id="408631at2759"/>
<evidence type="ECO:0000259" key="2">
    <source>
        <dbReference type="Pfam" id="PF00135"/>
    </source>
</evidence>
<name>A0A6A5WZ49_9PLEO</name>
<feature type="chain" id="PRO_5025636402" evidence="1">
    <location>
        <begin position="20"/>
        <end position="481"/>
    </location>
</feature>
<dbReference type="InterPro" id="IPR029058">
    <property type="entry name" value="AB_hydrolase_fold"/>
</dbReference>
<proteinExistence type="predicted"/>
<evidence type="ECO:0000313" key="3">
    <source>
        <dbReference type="EMBL" id="KAF2006797.1"/>
    </source>
</evidence>
<accession>A0A6A5WZ49</accession>
<sequence>MRNLLVVVFWLYSPSPSLAAPSAIFKTVRTEDDLITGHRSSKALAVWEYLGIPYTQPPVGNLRFAAPQKYTSTTPYTAQAAVQPTFPGFTPQAPKILAAFTAGPGTLRSEDCLTLNIWAKPTIKSSKAKKPVVTNPDIDLTLSGFAGGNTNGPFANGQYLANAEDIIIVSVNYRVNVFGFSGTSGADTNPGLRDQRLAVEWLQKNIAAFGAAAVDWWSYAYTQNPIVRGLIGTSGNAFSFPMNAPQKQVRNWYNISSLVGCGSSGDTLPCMRALPWETISGVVSRVPSIPGGSPVRSTPPFYPMVDGEIIFSDYLSLASSGSFAKVPYFHGHSNYEQGYYVIPAFAQGRNVTEAQTAQFILESSVCPHSYKSRRRAEAGVPTGAYHGTELHMILGGSEDASGLPASQAQKDTSRLFQKAVAAFVDNPESGLTRFGWPKFDASAKPWIEIAVGNKPKASPAKPETYGAPCSTIVMGALPTLT</sequence>
<organism evidence="3 4">
    <name type="scientific">Amniculicola lignicola CBS 123094</name>
    <dbReference type="NCBI Taxonomy" id="1392246"/>
    <lineage>
        <taxon>Eukaryota</taxon>
        <taxon>Fungi</taxon>
        <taxon>Dikarya</taxon>
        <taxon>Ascomycota</taxon>
        <taxon>Pezizomycotina</taxon>
        <taxon>Dothideomycetes</taxon>
        <taxon>Pleosporomycetidae</taxon>
        <taxon>Pleosporales</taxon>
        <taxon>Amniculicolaceae</taxon>
        <taxon>Amniculicola</taxon>
    </lineage>
</organism>
<evidence type="ECO:0000313" key="4">
    <source>
        <dbReference type="Proteomes" id="UP000799779"/>
    </source>
</evidence>
<feature type="domain" description="Carboxylesterase type B" evidence="2">
    <location>
        <begin position="27"/>
        <end position="348"/>
    </location>
</feature>
<reference evidence="3" key="1">
    <citation type="journal article" date="2020" name="Stud. Mycol.">
        <title>101 Dothideomycetes genomes: a test case for predicting lifestyles and emergence of pathogens.</title>
        <authorList>
            <person name="Haridas S."/>
            <person name="Albert R."/>
            <person name="Binder M."/>
            <person name="Bloem J."/>
            <person name="Labutti K."/>
            <person name="Salamov A."/>
            <person name="Andreopoulos B."/>
            <person name="Baker S."/>
            <person name="Barry K."/>
            <person name="Bills G."/>
            <person name="Bluhm B."/>
            <person name="Cannon C."/>
            <person name="Castanera R."/>
            <person name="Culley D."/>
            <person name="Daum C."/>
            <person name="Ezra D."/>
            <person name="Gonzalez J."/>
            <person name="Henrissat B."/>
            <person name="Kuo A."/>
            <person name="Liang C."/>
            <person name="Lipzen A."/>
            <person name="Lutzoni F."/>
            <person name="Magnuson J."/>
            <person name="Mondo S."/>
            <person name="Nolan M."/>
            <person name="Ohm R."/>
            <person name="Pangilinan J."/>
            <person name="Park H.-J."/>
            <person name="Ramirez L."/>
            <person name="Alfaro M."/>
            <person name="Sun H."/>
            <person name="Tritt A."/>
            <person name="Yoshinaga Y."/>
            <person name="Zwiers L.-H."/>
            <person name="Turgeon B."/>
            <person name="Goodwin S."/>
            <person name="Spatafora J."/>
            <person name="Crous P."/>
            <person name="Grigoriev I."/>
        </authorList>
    </citation>
    <scope>NUCLEOTIDE SEQUENCE</scope>
    <source>
        <strain evidence="3">CBS 123094</strain>
    </source>
</reference>
<keyword evidence="4" id="KW-1185">Reference proteome</keyword>